<comment type="caution">
    <text evidence="3">The sequence shown here is derived from an EMBL/GenBank/DDBJ whole genome shotgun (WGS) entry which is preliminary data.</text>
</comment>
<dbReference type="Gene3D" id="1.20.1050.10">
    <property type="match status" value="1"/>
</dbReference>
<evidence type="ECO:0000259" key="1">
    <source>
        <dbReference type="PROSITE" id="PS50404"/>
    </source>
</evidence>
<keyword evidence="4" id="KW-1185">Reference proteome</keyword>
<protein>
    <submittedName>
        <fullName evidence="3">Glutathione S-transferase family protein</fullName>
    </submittedName>
</protein>
<reference evidence="3 4" key="1">
    <citation type="journal article" date="2024" name="Chem. Sci.">
        <title>Discovery of megapolipeptins by genome mining of a Burkholderiales bacteria collection.</title>
        <authorList>
            <person name="Paulo B.S."/>
            <person name="Recchia M.J.J."/>
            <person name="Lee S."/>
            <person name="Fergusson C.H."/>
            <person name="Romanowski S.B."/>
            <person name="Hernandez A."/>
            <person name="Krull N."/>
            <person name="Liu D.Y."/>
            <person name="Cavanagh H."/>
            <person name="Bos A."/>
            <person name="Gray C.A."/>
            <person name="Murphy B.T."/>
            <person name="Linington R.G."/>
            <person name="Eustaquio A.S."/>
        </authorList>
    </citation>
    <scope>NUCLEOTIDE SEQUENCE [LARGE SCALE GENOMIC DNA]</scope>
    <source>
        <strain evidence="3 4">RL17-338-BIC-A</strain>
    </source>
</reference>
<dbReference type="InterPro" id="IPR036249">
    <property type="entry name" value="Thioredoxin-like_sf"/>
</dbReference>
<feature type="domain" description="GST C-terminal" evidence="2">
    <location>
        <begin position="86"/>
        <end position="251"/>
    </location>
</feature>
<sequence>MLTLHHSPFSVASQKVRLALAEKQLDWDDRLVDLLAGQHLQEDFLRLNPRAEVPVLEHDGHVLNESWFICEYLEEAFLQHPLMPAAPVHRYAARQWNHWIERELHHASGVVTYAVLARPLLLQQPPEVVEALLKAIPDASVRAWRASVLEHGLDAPQLKESISRHHAFVRRMEKQLVDAHGWLAGPACSLADLAALPYVMRADHVGLGSLMTFEESPNLRSWYLRMLSRPSMQASFVRYVDADLQSLMTQLVVAAHPKLEQLIQTSD</sequence>
<dbReference type="InterPro" id="IPR040079">
    <property type="entry name" value="Glutathione_S-Trfase"/>
</dbReference>
<dbReference type="Proteomes" id="UP001629432">
    <property type="component" value="Unassembled WGS sequence"/>
</dbReference>
<dbReference type="PANTHER" id="PTHR44051:SF8">
    <property type="entry name" value="GLUTATHIONE S-TRANSFERASE GSTA"/>
    <property type="match status" value="1"/>
</dbReference>
<dbReference type="CDD" id="cd00570">
    <property type="entry name" value="GST_N_family"/>
    <property type="match status" value="1"/>
</dbReference>
<dbReference type="InterPro" id="IPR004045">
    <property type="entry name" value="Glutathione_S-Trfase_N"/>
</dbReference>
<evidence type="ECO:0000313" key="3">
    <source>
        <dbReference type="EMBL" id="MFM0636706.1"/>
    </source>
</evidence>
<organism evidence="3 4">
    <name type="scientific">Paraburkholderia metrosideri</name>
    <dbReference type="NCBI Taxonomy" id="580937"/>
    <lineage>
        <taxon>Bacteria</taxon>
        <taxon>Pseudomonadati</taxon>
        <taxon>Pseudomonadota</taxon>
        <taxon>Betaproteobacteria</taxon>
        <taxon>Burkholderiales</taxon>
        <taxon>Burkholderiaceae</taxon>
        <taxon>Paraburkholderia</taxon>
    </lineage>
</organism>
<evidence type="ECO:0000259" key="2">
    <source>
        <dbReference type="PROSITE" id="PS50405"/>
    </source>
</evidence>
<accession>A0ABW9DRN5</accession>
<dbReference type="InterPro" id="IPR036282">
    <property type="entry name" value="Glutathione-S-Trfase_C_sf"/>
</dbReference>
<dbReference type="Gene3D" id="3.40.30.10">
    <property type="entry name" value="Glutaredoxin"/>
    <property type="match status" value="1"/>
</dbReference>
<evidence type="ECO:0000313" key="4">
    <source>
        <dbReference type="Proteomes" id="UP001629432"/>
    </source>
</evidence>
<dbReference type="PROSITE" id="PS50404">
    <property type="entry name" value="GST_NTER"/>
    <property type="match status" value="1"/>
</dbReference>
<gene>
    <name evidence="3" type="ORF">PQQ63_08385</name>
</gene>
<dbReference type="SFLD" id="SFLDG00358">
    <property type="entry name" value="Main_(cytGST)"/>
    <property type="match status" value="1"/>
</dbReference>
<dbReference type="PROSITE" id="PS50405">
    <property type="entry name" value="GST_CTER"/>
    <property type="match status" value="1"/>
</dbReference>
<dbReference type="EMBL" id="JAQQCF010000005">
    <property type="protein sequence ID" value="MFM0636706.1"/>
    <property type="molecule type" value="Genomic_DNA"/>
</dbReference>
<dbReference type="RefSeq" id="WP_408225989.1">
    <property type="nucleotide sequence ID" value="NZ_JAQQCF010000005.1"/>
</dbReference>
<feature type="domain" description="GST N-terminal" evidence="1">
    <location>
        <begin position="1"/>
        <end position="81"/>
    </location>
</feature>
<dbReference type="Pfam" id="PF00043">
    <property type="entry name" value="GST_C"/>
    <property type="match status" value="1"/>
</dbReference>
<proteinExistence type="predicted"/>
<dbReference type="SUPFAM" id="SSF47616">
    <property type="entry name" value="GST C-terminal domain-like"/>
    <property type="match status" value="1"/>
</dbReference>
<dbReference type="SFLD" id="SFLDS00019">
    <property type="entry name" value="Glutathione_Transferase_(cytos"/>
    <property type="match status" value="1"/>
</dbReference>
<dbReference type="Pfam" id="PF13417">
    <property type="entry name" value="GST_N_3"/>
    <property type="match status" value="1"/>
</dbReference>
<dbReference type="InterPro" id="IPR004046">
    <property type="entry name" value="GST_C"/>
</dbReference>
<dbReference type="InterPro" id="IPR010987">
    <property type="entry name" value="Glutathione-S-Trfase_C-like"/>
</dbReference>
<name>A0ABW9DRN5_9BURK</name>
<dbReference type="PANTHER" id="PTHR44051">
    <property type="entry name" value="GLUTATHIONE S-TRANSFERASE-RELATED"/>
    <property type="match status" value="1"/>
</dbReference>
<dbReference type="SUPFAM" id="SSF52833">
    <property type="entry name" value="Thioredoxin-like"/>
    <property type="match status" value="1"/>
</dbReference>